<name>A0A9Q1ME63_9SOLA</name>
<dbReference type="AlphaFoldDB" id="A0A9Q1ME63"/>
<organism evidence="1 2">
    <name type="scientific">Anisodus acutangulus</name>
    <dbReference type="NCBI Taxonomy" id="402998"/>
    <lineage>
        <taxon>Eukaryota</taxon>
        <taxon>Viridiplantae</taxon>
        <taxon>Streptophyta</taxon>
        <taxon>Embryophyta</taxon>
        <taxon>Tracheophyta</taxon>
        <taxon>Spermatophyta</taxon>
        <taxon>Magnoliopsida</taxon>
        <taxon>eudicotyledons</taxon>
        <taxon>Gunneridae</taxon>
        <taxon>Pentapetalae</taxon>
        <taxon>asterids</taxon>
        <taxon>lamiids</taxon>
        <taxon>Solanales</taxon>
        <taxon>Solanaceae</taxon>
        <taxon>Solanoideae</taxon>
        <taxon>Hyoscyameae</taxon>
        <taxon>Anisodus</taxon>
    </lineage>
</organism>
<evidence type="ECO:0000313" key="2">
    <source>
        <dbReference type="Proteomes" id="UP001152561"/>
    </source>
</evidence>
<sequence length="93" mass="10951">MKESKEEWLRKALTTIKQMVERLEKWLNMDGNGDDKVKEQGNEVEARELVDYNYGDDKGNEAQQINADTCQKYDERAKIQEQTRPTEKELQEA</sequence>
<dbReference type="Proteomes" id="UP001152561">
    <property type="component" value="Unassembled WGS sequence"/>
</dbReference>
<protein>
    <submittedName>
        <fullName evidence="1">Uncharacterized protein</fullName>
    </submittedName>
</protein>
<gene>
    <name evidence="1" type="ORF">K7X08_002774</name>
</gene>
<comment type="caution">
    <text evidence="1">The sequence shown here is derived from an EMBL/GenBank/DDBJ whole genome shotgun (WGS) entry which is preliminary data.</text>
</comment>
<accession>A0A9Q1ME63</accession>
<dbReference type="EMBL" id="JAJAGQ010000007">
    <property type="protein sequence ID" value="KAJ8557149.1"/>
    <property type="molecule type" value="Genomic_DNA"/>
</dbReference>
<evidence type="ECO:0000313" key="1">
    <source>
        <dbReference type="EMBL" id="KAJ8557149.1"/>
    </source>
</evidence>
<proteinExistence type="predicted"/>
<reference evidence="2" key="1">
    <citation type="journal article" date="2023" name="Proc. Natl. Acad. Sci. U.S.A.">
        <title>Genomic and structural basis for evolution of tropane alkaloid biosynthesis.</title>
        <authorList>
            <person name="Wanga Y.-J."/>
            <person name="Taina T."/>
            <person name="Yua J.-Y."/>
            <person name="Lia J."/>
            <person name="Xua B."/>
            <person name="Chenc J."/>
            <person name="D'Auriad J.C."/>
            <person name="Huanga J.-P."/>
            <person name="Huanga S.-X."/>
        </authorList>
    </citation>
    <scope>NUCLEOTIDE SEQUENCE [LARGE SCALE GENOMIC DNA]</scope>
    <source>
        <strain evidence="2">cv. KIB-2019</strain>
    </source>
</reference>
<keyword evidence="2" id="KW-1185">Reference proteome</keyword>